<proteinExistence type="predicted"/>
<dbReference type="PRINTS" id="PR01217">
    <property type="entry name" value="PRICHEXTENSN"/>
</dbReference>
<name>A0A0H5RF81_9EUKA</name>
<evidence type="ECO:0000256" key="1">
    <source>
        <dbReference type="SAM" id="MobiDB-lite"/>
    </source>
</evidence>
<evidence type="ECO:0000313" key="2">
    <source>
        <dbReference type="EMBL" id="CRZ12371.1"/>
    </source>
</evidence>
<feature type="region of interest" description="Disordered" evidence="1">
    <location>
        <begin position="17"/>
        <end position="59"/>
    </location>
</feature>
<dbReference type="AlphaFoldDB" id="A0A0H5RF81"/>
<protein>
    <submittedName>
        <fullName evidence="2">Uncharacterized protein</fullName>
    </submittedName>
</protein>
<feature type="compositionally biased region" description="Low complexity" evidence="1">
    <location>
        <begin position="103"/>
        <end position="138"/>
    </location>
</feature>
<sequence>KVCDHTNGVKPIEVGKTCPKPDPTVNGTSPTTNLTSKPTSAPLSVNVTSPPPPTTIPAPTTAAVTPIPTTANATIAPTTAAATPAPTTANLTTAPTTVAATPAPTTAAATPAPTAANTTATPTTAAATPAPTTANATTSGSYATIPPTTNAESTTPSNTTSAPSTTVPTTAPVVTLNQTSAPPAVNSTQMPVPNATPNVTIPVPEYVPCDETKVVHNPCFESDAVLKSVINQCLCGQSEDRMETDDTFGMFVENCIYDKSLGPGAEEIAHKTMETCQRILDLEIDNVEKGLTLPTFNNKTAISLNTAGILRKTVTRSPIDIPLGTGVTYRLVRTSRPLPNVVMPSYLQPRPTVYMNAGIITQLPDDQIQVAIQPMSSTNAPSMSSTGAPSKLAMLNNFTASDDWKVRANKKIAEAFLSDKVPELAANVRAGREPEVAAMIAMGTTNHQKIGVTPQEAKKICDGASMSGKTFKW</sequence>
<accession>A0A0H5RF81</accession>
<reference evidence="2" key="1">
    <citation type="submission" date="2015-04" db="EMBL/GenBank/DDBJ databases">
        <title>The genome sequence of the plant pathogenic Rhizarian Plasmodiophora brassicae reveals insights in its biotrophic life cycle and the origin of chitin synthesis.</title>
        <authorList>
            <person name="Schwelm A."/>
            <person name="Fogelqvist J."/>
            <person name="Knaust A."/>
            <person name="Julke S."/>
            <person name="Lilja T."/>
            <person name="Dhandapani V."/>
            <person name="Bonilla-Rosso G."/>
            <person name="Karlsson M."/>
            <person name="Shevchenko A."/>
            <person name="Choi S.R."/>
            <person name="Kim H.G."/>
            <person name="Park J.Y."/>
            <person name="Lim Y.P."/>
            <person name="Ludwig-Muller J."/>
            <person name="Dixelius C."/>
        </authorList>
    </citation>
    <scope>NUCLEOTIDE SEQUENCE</scope>
    <source>
        <tissue evidence="2">Potato root galls</tissue>
    </source>
</reference>
<feature type="compositionally biased region" description="Low complexity" evidence="1">
    <location>
        <begin position="146"/>
        <end position="169"/>
    </location>
</feature>
<dbReference type="EMBL" id="HACM01011929">
    <property type="protein sequence ID" value="CRZ12371.1"/>
    <property type="molecule type" value="Transcribed_RNA"/>
</dbReference>
<feature type="non-terminal residue" evidence="2">
    <location>
        <position position="1"/>
    </location>
</feature>
<organism evidence="2">
    <name type="scientific">Spongospora subterranea</name>
    <dbReference type="NCBI Taxonomy" id="70186"/>
    <lineage>
        <taxon>Eukaryota</taxon>
        <taxon>Sar</taxon>
        <taxon>Rhizaria</taxon>
        <taxon>Endomyxa</taxon>
        <taxon>Phytomyxea</taxon>
        <taxon>Plasmodiophorida</taxon>
        <taxon>Plasmodiophoridae</taxon>
        <taxon>Spongospora</taxon>
    </lineage>
</organism>
<feature type="region of interest" description="Disordered" evidence="1">
    <location>
        <begin position="103"/>
        <end position="169"/>
    </location>
</feature>
<feature type="compositionally biased region" description="Polar residues" evidence="1">
    <location>
        <begin position="25"/>
        <end position="48"/>
    </location>
</feature>